<sequence>MSMTMKGQRCLCVLYVATAGCQGPRLGSDEEEVVLLIYIVIDVAANKVIGAQQYVVKPMMSEHSETVLSEHILAHSGLTEEILSEKGVSLGNALIQFDEYIRSLQIDPCSPDFVLVTDGQYPLRQCLHPESCNKNIDLAPYYNAFHDLRKDFRGFYSAPDAVNSIKEMINYLSMTFDTENEFYVKEAKDMVNIVHRLIADGYFFDNPETVELRLEPGICSKNEEVDNNCVVRARGLPWQSSDQDIAKFFRGLNVAKGGVALCLSPQGRRNGEALVRFVNQEHRDMALGRHKHHLANRYIEIYKANGAEFVAVAGGNNSEAEAFLSRGAQVIVRMRGLPYECTAKQVLEFFESGENSCQVMDGEDGVLFVKKPDKRATGDAFVLFAQEEDAAKALSKHRELIGSRYIELFRSTTAEVQQVLNRSMDPKTYESVSAPTLPLPMLPQQFVTTGTRKDCIRLRGLPYEAQVENILEFLGDHAKSIVYQGVHMVFNAQGQPSGEAFIQMDSEASAYLAAQQKHHRYMIFGKKQRYIEVFQCSGEDMHLVIAGGIPTGGPVSPAKAAAAATTLLSPGTLAFPPPGPPPSLPHAGHGTGVLGHPPPLQLPHASALFPGVTGVAGVASAQQHMLAQMQQALRQQQQQQENLWLVNQLAVVQAQQQQQQQLAASLAAVGINNVAGKSHAPVSSVWDGSQRALIPSTGSASNSGVGSSSFSLANSNSVPQSVSSKAHGHSVPMSYYPGVPGVAHAAQAAQSVYLLNAPQAPASRMPQFHPKVPPPSVQANASGASAAMTMKRSWDSAFPADSGQLPLKRQWHQSSQVSASVPQAQAALSYLPPYQTQFYSM</sequence>
<dbReference type="Gene3D" id="3.30.70.330">
    <property type="match status" value="3"/>
</dbReference>
<dbReference type="Gene3D" id="3.30.420.10">
    <property type="entry name" value="Ribonuclease H-like superfamily/Ribonuclease H"/>
    <property type="match status" value="1"/>
</dbReference>
<dbReference type="PROSITE" id="PS51257">
    <property type="entry name" value="PROKAR_LIPOPROTEIN"/>
    <property type="match status" value="1"/>
</dbReference>
<dbReference type="FunFam" id="3.30.70.330:FF:000041">
    <property type="entry name" value="Epithelial splicing regulatory protein 1"/>
    <property type="match status" value="1"/>
</dbReference>
<dbReference type="CDD" id="cd12741">
    <property type="entry name" value="RRM2_Fusilli"/>
    <property type="match status" value="1"/>
</dbReference>
<gene>
    <name evidence="9" type="ORF">ONE63_008780</name>
</gene>
<name>A0AAV7XRH4_9NEOP</name>
<evidence type="ECO:0000259" key="8">
    <source>
        <dbReference type="PROSITE" id="PS50102"/>
    </source>
</evidence>
<dbReference type="SUPFAM" id="SSF53098">
    <property type="entry name" value="Ribonuclease H-like"/>
    <property type="match status" value="1"/>
</dbReference>
<evidence type="ECO:0000256" key="3">
    <source>
        <dbReference type="ARBA" id="ARBA00022737"/>
    </source>
</evidence>
<keyword evidence="10" id="KW-1185">Reference proteome</keyword>
<comment type="caution">
    <text evidence="9">The sequence shown here is derived from an EMBL/GenBank/DDBJ whole genome shotgun (WGS) entry which is preliminary data.</text>
</comment>
<evidence type="ECO:0000256" key="5">
    <source>
        <dbReference type="ARBA" id="ARBA00023187"/>
    </source>
</evidence>
<dbReference type="GO" id="GO:0003723">
    <property type="term" value="F:RNA binding"/>
    <property type="evidence" value="ECO:0007669"/>
    <property type="project" value="UniProtKB-UniRule"/>
</dbReference>
<proteinExistence type="inferred from homology"/>
<dbReference type="Pfam" id="PF00076">
    <property type="entry name" value="RRM_1"/>
    <property type="match status" value="1"/>
</dbReference>
<dbReference type="InterPro" id="IPR012677">
    <property type="entry name" value="Nucleotide-bd_a/b_plait_sf"/>
</dbReference>
<dbReference type="InterPro" id="IPR036397">
    <property type="entry name" value="RNaseH_sf"/>
</dbReference>
<keyword evidence="3" id="KW-0677">Repeat</keyword>
<dbReference type="AlphaFoldDB" id="A0AAV7XRH4"/>
<accession>A0AAV7XRH4</accession>
<comment type="similarity">
    <text evidence="1">Belongs to the ESRP family.</text>
</comment>
<feature type="domain" description="RRM" evidence="8">
    <location>
        <begin position="330"/>
        <end position="413"/>
    </location>
</feature>
<dbReference type="EMBL" id="JAPTSV010000006">
    <property type="protein sequence ID" value="KAJ1527255.1"/>
    <property type="molecule type" value="Genomic_DNA"/>
</dbReference>
<dbReference type="SMART" id="SM00360">
    <property type="entry name" value="RRM"/>
    <property type="match status" value="3"/>
</dbReference>
<protein>
    <recommendedName>
        <fullName evidence="8">RRM domain-containing protein</fullName>
    </recommendedName>
</protein>
<dbReference type="InterPro" id="IPR012337">
    <property type="entry name" value="RNaseH-like_sf"/>
</dbReference>
<evidence type="ECO:0000256" key="7">
    <source>
        <dbReference type="SAM" id="MobiDB-lite"/>
    </source>
</evidence>
<evidence type="ECO:0000256" key="6">
    <source>
        <dbReference type="PROSITE-ProRule" id="PRU00176"/>
    </source>
</evidence>
<dbReference type="SUPFAM" id="SSF54928">
    <property type="entry name" value="RNA-binding domain, RBD"/>
    <property type="match status" value="2"/>
</dbReference>
<dbReference type="CDD" id="cd12743">
    <property type="entry name" value="RRM3_Fusilli"/>
    <property type="match status" value="1"/>
</dbReference>
<dbReference type="PANTHER" id="PTHR13976">
    <property type="entry name" value="HETEROGENEOUS NUCLEAR RIBONUCLEOPROTEIN-RELATED"/>
    <property type="match status" value="1"/>
</dbReference>
<keyword evidence="2" id="KW-0507">mRNA processing</keyword>
<dbReference type="InterPro" id="IPR050666">
    <property type="entry name" value="ESRP"/>
</dbReference>
<dbReference type="InterPro" id="IPR034980">
    <property type="entry name" value="Fusilli_RRM2"/>
</dbReference>
<evidence type="ECO:0000256" key="1">
    <source>
        <dbReference type="ARBA" id="ARBA00008866"/>
    </source>
</evidence>
<keyword evidence="5" id="KW-0508">mRNA splicing</keyword>
<evidence type="ECO:0000313" key="10">
    <source>
        <dbReference type="Proteomes" id="UP001075354"/>
    </source>
</evidence>
<dbReference type="InterPro" id="IPR035979">
    <property type="entry name" value="RBD_domain_sf"/>
</dbReference>
<feature type="region of interest" description="Disordered" evidence="7">
    <location>
        <begin position="695"/>
        <end position="729"/>
    </location>
</feature>
<organism evidence="9 10">
    <name type="scientific">Megalurothrips usitatus</name>
    <name type="common">bean blossom thrips</name>
    <dbReference type="NCBI Taxonomy" id="439358"/>
    <lineage>
        <taxon>Eukaryota</taxon>
        <taxon>Metazoa</taxon>
        <taxon>Ecdysozoa</taxon>
        <taxon>Arthropoda</taxon>
        <taxon>Hexapoda</taxon>
        <taxon>Insecta</taxon>
        <taxon>Pterygota</taxon>
        <taxon>Neoptera</taxon>
        <taxon>Paraneoptera</taxon>
        <taxon>Thysanoptera</taxon>
        <taxon>Terebrantia</taxon>
        <taxon>Thripoidea</taxon>
        <taxon>Thripidae</taxon>
        <taxon>Megalurothrips</taxon>
    </lineage>
</organism>
<reference evidence="9" key="1">
    <citation type="submission" date="2022-12" db="EMBL/GenBank/DDBJ databases">
        <title>Chromosome-level genome assembly of the bean flower thrips Megalurothrips usitatus.</title>
        <authorList>
            <person name="Ma L."/>
            <person name="Liu Q."/>
            <person name="Li H."/>
            <person name="Cai W."/>
        </authorList>
    </citation>
    <scope>NUCLEOTIDE SEQUENCE</scope>
    <source>
        <strain evidence="9">Cailab_2022a</strain>
    </source>
</reference>
<dbReference type="InterPro" id="IPR000504">
    <property type="entry name" value="RRM_dom"/>
</dbReference>
<evidence type="ECO:0000256" key="2">
    <source>
        <dbReference type="ARBA" id="ARBA00022664"/>
    </source>
</evidence>
<feature type="compositionally biased region" description="Low complexity" evidence="7">
    <location>
        <begin position="696"/>
        <end position="717"/>
    </location>
</feature>
<evidence type="ECO:0000256" key="4">
    <source>
        <dbReference type="ARBA" id="ARBA00022884"/>
    </source>
</evidence>
<dbReference type="PROSITE" id="PS50102">
    <property type="entry name" value="RRM"/>
    <property type="match status" value="1"/>
</dbReference>
<dbReference type="Proteomes" id="UP001075354">
    <property type="component" value="Chromosome 6"/>
</dbReference>
<dbReference type="GO" id="GO:0006397">
    <property type="term" value="P:mRNA processing"/>
    <property type="evidence" value="ECO:0007669"/>
    <property type="project" value="UniProtKB-KW"/>
</dbReference>
<dbReference type="GO" id="GO:0008380">
    <property type="term" value="P:RNA splicing"/>
    <property type="evidence" value="ECO:0007669"/>
    <property type="project" value="UniProtKB-KW"/>
</dbReference>
<keyword evidence="4 6" id="KW-0694">RNA-binding</keyword>
<evidence type="ECO:0000313" key="9">
    <source>
        <dbReference type="EMBL" id="KAJ1527255.1"/>
    </source>
</evidence>